<reference evidence="1" key="1">
    <citation type="journal article" date="2023" name="G3 (Bethesda)">
        <title>Whole genome assembly and annotation of the endangered Caribbean coral Acropora cervicornis.</title>
        <authorList>
            <person name="Selwyn J.D."/>
            <person name="Vollmer S.V."/>
        </authorList>
    </citation>
    <scope>NUCLEOTIDE SEQUENCE</scope>
    <source>
        <strain evidence="1">K2</strain>
    </source>
</reference>
<reference evidence="1" key="2">
    <citation type="journal article" date="2023" name="Science">
        <title>Genomic signatures of disease resistance in endangered staghorn corals.</title>
        <authorList>
            <person name="Vollmer S.V."/>
            <person name="Selwyn J.D."/>
            <person name="Despard B.A."/>
            <person name="Roesel C.L."/>
        </authorList>
    </citation>
    <scope>NUCLEOTIDE SEQUENCE</scope>
    <source>
        <strain evidence="1">K2</strain>
    </source>
</reference>
<dbReference type="AlphaFoldDB" id="A0AAD9VB79"/>
<evidence type="ECO:0000313" key="1">
    <source>
        <dbReference type="EMBL" id="KAK2568036.1"/>
    </source>
</evidence>
<dbReference type="EMBL" id="JARQWQ010000013">
    <property type="protein sequence ID" value="KAK2568036.1"/>
    <property type="molecule type" value="Genomic_DNA"/>
</dbReference>
<dbReference type="PANTHER" id="PTHR46289">
    <property type="entry name" value="52 KDA REPRESSOR OF THE INHIBITOR OF THE PROTEIN KINASE-LIKE PROTEIN-RELATED"/>
    <property type="match status" value="1"/>
</dbReference>
<organism evidence="1 2">
    <name type="scientific">Acropora cervicornis</name>
    <name type="common">Staghorn coral</name>
    <dbReference type="NCBI Taxonomy" id="6130"/>
    <lineage>
        <taxon>Eukaryota</taxon>
        <taxon>Metazoa</taxon>
        <taxon>Cnidaria</taxon>
        <taxon>Anthozoa</taxon>
        <taxon>Hexacorallia</taxon>
        <taxon>Scleractinia</taxon>
        <taxon>Astrocoeniina</taxon>
        <taxon>Acroporidae</taxon>
        <taxon>Acropora</taxon>
    </lineage>
</organism>
<dbReference type="Proteomes" id="UP001249851">
    <property type="component" value="Unassembled WGS sequence"/>
</dbReference>
<proteinExistence type="predicted"/>
<name>A0AAD9VB79_ACRCE</name>
<dbReference type="PANTHER" id="PTHR46289:SF16">
    <property type="entry name" value="52 KDA REPRESSOR OF THE INHIBITOR OF THE PROTEIN KINASE"/>
    <property type="match status" value="1"/>
</dbReference>
<gene>
    <name evidence="1" type="ORF">P5673_007947</name>
</gene>
<dbReference type="InterPro" id="IPR052958">
    <property type="entry name" value="IFN-induced_PKR_regulator"/>
</dbReference>
<keyword evidence="2" id="KW-1185">Reference proteome</keyword>
<protein>
    <submittedName>
        <fullName evidence="1">Uncharacterized protein</fullName>
    </submittedName>
</protein>
<sequence length="293" mass="32549">MIGVIGKHYIQKKLVKEILESKYCAILTDEATSHNEKKLALDLERTTEAAVTAVLLATLTALNIPIKDCYGQGYNGAASMSNERVGVQANNLAHAPKGVYVHCASHCLIFPKQNGLLSAIIQEQHPENGKKKPLITLCATRWVARIEAHDHFYASFKYTVSTLEIMAHDECPEQFHGCWQAKTRTDASTLLKAITDFDFIVTYIIAYSLCSYSLTGLTVKLLKKTNNIYKAFAMVSEVKTLFRNIPTNFRAHFDAMYDLAVEMAEKVGIVPTVPRTTGRQLHCANAPAVDPKE</sequence>
<evidence type="ECO:0000313" key="2">
    <source>
        <dbReference type="Proteomes" id="UP001249851"/>
    </source>
</evidence>
<comment type="caution">
    <text evidence="1">The sequence shown here is derived from an EMBL/GenBank/DDBJ whole genome shotgun (WGS) entry which is preliminary data.</text>
</comment>
<accession>A0AAD9VB79</accession>